<dbReference type="Proteomes" id="UP000054007">
    <property type="component" value="Unassembled WGS sequence"/>
</dbReference>
<accession>A0A0D7B5R4</accession>
<dbReference type="GO" id="GO:0016706">
    <property type="term" value="F:2-oxoglutarate-dependent dioxygenase activity"/>
    <property type="evidence" value="ECO:0007669"/>
    <property type="project" value="UniProtKB-ARBA"/>
</dbReference>
<feature type="domain" description="Gamma-butyrobetaine hydroxylase-like N-terminal" evidence="8">
    <location>
        <begin position="28"/>
        <end position="114"/>
    </location>
</feature>
<dbReference type="GO" id="GO:0046872">
    <property type="term" value="F:metal ion binding"/>
    <property type="evidence" value="ECO:0007669"/>
    <property type="project" value="UniProtKB-KW"/>
</dbReference>
<evidence type="ECO:0000256" key="3">
    <source>
        <dbReference type="ARBA" id="ARBA00022723"/>
    </source>
</evidence>
<dbReference type="OrthoDB" id="406634at2759"/>
<evidence type="ECO:0000256" key="4">
    <source>
        <dbReference type="ARBA" id="ARBA00022964"/>
    </source>
</evidence>
<gene>
    <name evidence="9" type="ORF">CYLTODRAFT_356606</name>
</gene>
<evidence type="ECO:0000313" key="10">
    <source>
        <dbReference type="Proteomes" id="UP000054007"/>
    </source>
</evidence>
<feature type="domain" description="TauD/TfdA-like" evidence="7">
    <location>
        <begin position="154"/>
        <end position="393"/>
    </location>
</feature>
<evidence type="ECO:0000256" key="6">
    <source>
        <dbReference type="ARBA" id="ARBA00023004"/>
    </source>
</evidence>
<keyword evidence="3" id="KW-0479">Metal-binding</keyword>
<dbReference type="InterPro" id="IPR038492">
    <property type="entry name" value="GBBH-like_N_sf"/>
</dbReference>
<dbReference type="GO" id="GO:0045329">
    <property type="term" value="P:carnitine biosynthetic process"/>
    <property type="evidence" value="ECO:0007669"/>
    <property type="project" value="TreeGrafter"/>
</dbReference>
<evidence type="ECO:0000256" key="5">
    <source>
        <dbReference type="ARBA" id="ARBA00023002"/>
    </source>
</evidence>
<comment type="similarity">
    <text evidence="2">Belongs to the gamma-BBH/TMLD family.</text>
</comment>
<dbReference type="Gene3D" id="3.30.2020.30">
    <property type="match status" value="1"/>
</dbReference>
<organism evidence="9 10">
    <name type="scientific">Cylindrobasidium torrendii FP15055 ss-10</name>
    <dbReference type="NCBI Taxonomy" id="1314674"/>
    <lineage>
        <taxon>Eukaryota</taxon>
        <taxon>Fungi</taxon>
        <taxon>Dikarya</taxon>
        <taxon>Basidiomycota</taxon>
        <taxon>Agaricomycotina</taxon>
        <taxon>Agaricomycetes</taxon>
        <taxon>Agaricomycetidae</taxon>
        <taxon>Agaricales</taxon>
        <taxon>Marasmiineae</taxon>
        <taxon>Physalacriaceae</taxon>
        <taxon>Cylindrobasidium</taxon>
    </lineage>
</organism>
<dbReference type="Pfam" id="PF02668">
    <property type="entry name" value="TauD"/>
    <property type="match status" value="1"/>
</dbReference>
<keyword evidence="5" id="KW-0560">Oxidoreductase</keyword>
<evidence type="ECO:0000313" key="9">
    <source>
        <dbReference type="EMBL" id="KIY65555.1"/>
    </source>
</evidence>
<protein>
    <submittedName>
        <fullName evidence="9">Gamma-butyrobetaine hydroxylase</fullName>
    </submittedName>
</protein>
<keyword evidence="4" id="KW-0223">Dioxygenase</keyword>
<dbReference type="Pfam" id="PF06155">
    <property type="entry name" value="GBBH-like_N"/>
    <property type="match status" value="1"/>
</dbReference>
<comment type="cofactor">
    <cofactor evidence="1">
        <name>Fe(2+)</name>
        <dbReference type="ChEBI" id="CHEBI:29033"/>
    </cofactor>
</comment>
<keyword evidence="6" id="KW-0408">Iron</keyword>
<dbReference type="InterPro" id="IPR050411">
    <property type="entry name" value="AlphaKG_dependent_hydroxylases"/>
</dbReference>
<dbReference type="InterPro" id="IPR003819">
    <property type="entry name" value="TauD/TfdA-like"/>
</dbReference>
<evidence type="ECO:0000256" key="1">
    <source>
        <dbReference type="ARBA" id="ARBA00001954"/>
    </source>
</evidence>
<proteinExistence type="inferred from homology"/>
<dbReference type="CDD" id="cd00250">
    <property type="entry name" value="CAS_like"/>
    <property type="match status" value="1"/>
</dbReference>
<dbReference type="STRING" id="1314674.A0A0D7B5R4"/>
<evidence type="ECO:0000256" key="2">
    <source>
        <dbReference type="ARBA" id="ARBA00008654"/>
    </source>
</evidence>
<keyword evidence="10" id="KW-1185">Reference proteome</keyword>
<evidence type="ECO:0000259" key="8">
    <source>
        <dbReference type="Pfam" id="PF06155"/>
    </source>
</evidence>
<sequence>MFRRLPLFTARTRTLTGLQKRPLHSHSTQQCTLEVDALRVGTTRFPYLWLRDSCQSPSSVHPSTRQKLHRSSDFDLGIKPVTHRVVSHGDGFAEPGVTLVWPDGHQSHYTWEFLSSYASDSARMRFHGDVERVGWDAATLKASDSLFVEYDVVKQDKEGRLKAVDQLLKYGLLFIRGVPHKEVEDGTCELPRLANIFGSIRETFYGVLWDVKNKANSENIAYTNLHLGLHMDLLYYQEPPQFQILHCLRNRVVGGTSIFVDSLHASSVLRKTHPEAFRLLTQVPVPFHYLNAGKHYHHEHPTIQLAADGHSIAQVNYSPPFQAPLRLDTPPAFYEALKLFDAELNKETNVFGHTMKEGDAVLFDNRRALHARTAFTDNAAPSGDARRWLKGCYLEGDSVWDAARRLRAEVENRR</sequence>
<reference evidence="9 10" key="1">
    <citation type="journal article" date="2015" name="Fungal Genet. Biol.">
        <title>Evolution of novel wood decay mechanisms in Agaricales revealed by the genome sequences of Fistulina hepatica and Cylindrobasidium torrendii.</title>
        <authorList>
            <person name="Floudas D."/>
            <person name="Held B.W."/>
            <person name="Riley R."/>
            <person name="Nagy L.G."/>
            <person name="Koehler G."/>
            <person name="Ransdell A.S."/>
            <person name="Younus H."/>
            <person name="Chow J."/>
            <person name="Chiniquy J."/>
            <person name="Lipzen A."/>
            <person name="Tritt A."/>
            <person name="Sun H."/>
            <person name="Haridas S."/>
            <person name="LaButti K."/>
            <person name="Ohm R.A."/>
            <person name="Kues U."/>
            <person name="Blanchette R.A."/>
            <person name="Grigoriev I.V."/>
            <person name="Minto R.E."/>
            <person name="Hibbett D.S."/>
        </authorList>
    </citation>
    <scope>NUCLEOTIDE SEQUENCE [LARGE SCALE GENOMIC DNA]</scope>
    <source>
        <strain evidence="9 10">FP15055 ss-10</strain>
    </source>
</reference>
<dbReference type="InterPro" id="IPR010376">
    <property type="entry name" value="GBBH-like_N"/>
</dbReference>
<dbReference type="PANTHER" id="PTHR10696">
    <property type="entry name" value="GAMMA-BUTYROBETAINE HYDROXYLASE-RELATED"/>
    <property type="match status" value="1"/>
</dbReference>
<dbReference type="SUPFAM" id="SSF51197">
    <property type="entry name" value="Clavaminate synthase-like"/>
    <property type="match status" value="1"/>
</dbReference>
<dbReference type="InterPro" id="IPR042098">
    <property type="entry name" value="TauD-like_sf"/>
</dbReference>
<dbReference type="Gene3D" id="3.60.130.10">
    <property type="entry name" value="Clavaminate synthase-like"/>
    <property type="match status" value="1"/>
</dbReference>
<dbReference type="GO" id="GO:0005739">
    <property type="term" value="C:mitochondrion"/>
    <property type="evidence" value="ECO:0007669"/>
    <property type="project" value="TreeGrafter"/>
</dbReference>
<dbReference type="PANTHER" id="PTHR10696:SF25">
    <property type="entry name" value="OXIDOREDUCTASE AIM17-RELATED"/>
    <property type="match status" value="1"/>
</dbReference>
<evidence type="ECO:0000259" key="7">
    <source>
        <dbReference type="Pfam" id="PF02668"/>
    </source>
</evidence>
<name>A0A0D7B5R4_9AGAR</name>
<dbReference type="EMBL" id="KN880585">
    <property type="protein sequence ID" value="KIY65555.1"/>
    <property type="molecule type" value="Genomic_DNA"/>
</dbReference>
<dbReference type="AlphaFoldDB" id="A0A0D7B5R4"/>